<name>A0A6P6BSK0_PTEVA</name>
<dbReference type="KEGG" id="pvp:111730769"/>
<dbReference type="InterPro" id="IPR018154">
    <property type="entry name" value="TLV/ENV_coat_polyprotein"/>
</dbReference>
<dbReference type="PANTHER" id="PTHR10424">
    <property type="entry name" value="VIRAL ENVELOPE PROTEIN"/>
    <property type="match status" value="1"/>
</dbReference>
<dbReference type="OrthoDB" id="9634693at2759"/>
<proteinExistence type="predicted"/>
<keyword evidence="1" id="KW-1185">Reference proteome</keyword>
<sequence>MAGHHLGSRSFLGRGTYLGYKGEPGCGILSAEKSLLGIGLYICPQGRYPGISGCMGNMGLGCEGQGQFTCANWGCETISTIDNYKKQNDDHIRLIRGPSPATCSLGSCNPIIITIKTGSPGRQHYWLTGQTWGIGLYKTRYDSGLYFTIQVKDPPRKANPIGPNKPLLVPGLPQSLTPKKTSVSREIPTPALAPPGSSLTAIKPQGFDQPQPEPEGALITMLTTIHKVLNKTTPDIGQDCWLCLNLKSPYYVEVGTPLNLTELSSARGCEWETPRLTLGDIQEKGTCLISKNYSKLLAQSPYFDNCNHTIEVPASGGKYYKAPNNTWLACDSGLTHCAASNIFNSGETNICILVFVLPQVSLYNGLEGRLHFFHQDRLQKRAVPVLIPLLVGLGIAGSAAVGTTALIKGENELHEIGIQIDKDIKTLKDTINEEIEIQRDGVIQPVDAQTKI</sequence>
<reference evidence="2" key="1">
    <citation type="submission" date="2025-08" db="UniProtKB">
        <authorList>
            <consortium name="RefSeq"/>
        </authorList>
    </citation>
    <scope>IDENTIFICATION</scope>
    <source>
        <tissue evidence="2">Kidney</tissue>
    </source>
</reference>
<dbReference type="Gene3D" id="3.90.310.10">
    <property type="entry name" value="ENV polyprotein, receptor-binding domain"/>
    <property type="match status" value="1"/>
</dbReference>
<dbReference type="AlphaFoldDB" id="A0A6P6BSK0"/>
<accession>A0A6P6BSK0</accession>
<dbReference type="Pfam" id="PF00429">
    <property type="entry name" value="TLV_coat"/>
    <property type="match status" value="1"/>
</dbReference>
<dbReference type="PANTHER" id="PTHR10424:SF82">
    <property type="entry name" value="ENVELOPE GLYCOPROTEIN-RELATED"/>
    <property type="match status" value="1"/>
</dbReference>
<dbReference type="SUPFAM" id="SSF49830">
    <property type="entry name" value="ENV polyprotein, receptor-binding domain"/>
    <property type="match status" value="1"/>
</dbReference>
<protein>
    <submittedName>
        <fullName evidence="2">Endogenous retrovirus group S71 member 1 Env polyprotein-like</fullName>
    </submittedName>
</protein>
<evidence type="ECO:0000313" key="1">
    <source>
        <dbReference type="Proteomes" id="UP000515202"/>
    </source>
</evidence>
<gene>
    <name evidence="2" type="primary">LOC111730769</name>
</gene>
<dbReference type="GeneID" id="111730769"/>
<dbReference type="Proteomes" id="UP000515202">
    <property type="component" value="Unplaced"/>
</dbReference>
<dbReference type="InterPro" id="IPR008981">
    <property type="entry name" value="FMuLV_rcpt-bd"/>
</dbReference>
<dbReference type="RefSeq" id="XP_023377945.1">
    <property type="nucleotide sequence ID" value="XM_023522177.1"/>
</dbReference>
<organism evidence="1 2">
    <name type="scientific">Pteropus vampyrus</name>
    <name type="common">Large flying fox</name>
    <dbReference type="NCBI Taxonomy" id="132908"/>
    <lineage>
        <taxon>Eukaryota</taxon>
        <taxon>Metazoa</taxon>
        <taxon>Chordata</taxon>
        <taxon>Craniata</taxon>
        <taxon>Vertebrata</taxon>
        <taxon>Euteleostomi</taxon>
        <taxon>Mammalia</taxon>
        <taxon>Eutheria</taxon>
        <taxon>Laurasiatheria</taxon>
        <taxon>Chiroptera</taxon>
        <taxon>Yinpterochiroptera</taxon>
        <taxon>Pteropodoidea</taxon>
        <taxon>Pteropodidae</taxon>
        <taxon>Pteropodinae</taxon>
        <taxon>Pteropus</taxon>
    </lineage>
</organism>
<evidence type="ECO:0000313" key="2">
    <source>
        <dbReference type="RefSeq" id="XP_023377945.1"/>
    </source>
</evidence>